<reference evidence="2" key="1">
    <citation type="submission" date="2019-12" db="EMBL/GenBank/DDBJ databases">
        <title>An insight into the sialome of adult female Ixodes ricinus ticks feeding for 6 days.</title>
        <authorList>
            <person name="Perner J."/>
            <person name="Ribeiro J.M.C."/>
        </authorList>
    </citation>
    <scope>NUCLEOTIDE SEQUENCE</scope>
    <source>
        <strain evidence="2">Semi-engorged</strain>
        <tissue evidence="2">Salivary glands</tissue>
    </source>
</reference>
<accession>A0A6B0U5M7</accession>
<name>A0A6B0U5M7_IXORI</name>
<protein>
    <submittedName>
        <fullName evidence="2">Putative secreted protein</fullName>
    </submittedName>
</protein>
<feature type="chain" id="PRO_5025338292" evidence="1">
    <location>
        <begin position="23"/>
        <end position="77"/>
    </location>
</feature>
<evidence type="ECO:0000313" key="2">
    <source>
        <dbReference type="EMBL" id="MXU83855.1"/>
    </source>
</evidence>
<sequence>MPSLQMTLLWLSAATVVAPCLSSTSGRSSTTALANLFASFLEVGARFVLSNRCEWARKFATIQPMMSPSWLWALSPR</sequence>
<feature type="signal peptide" evidence="1">
    <location>
        <begin position="1"/>
        <end position="22"/>
    </location>
</feature>
<proteinExistence type="predicted"/>
<organism evidence="2">
    <name type="scientific">Ixodes ricinus</name>
    <name type="common">Common tick</name>
    <name type="synonym">Acarus ricinus</name>
    <dbReference type="NCBI Taxonomy" id="34613"/>
    <lineage>
        <taxon>Eukaryota</taxon>
        <taxon>Metazoa</taxon>
        <taxon>Ecdysozoa</taxon>
        <taxon>Arthropoda</taxon>
        <taxon>Chelicerata</taxon>
        <taxon>Arachnida</taxon>
        <taxon>Acari</taxon>
        <taxon>Parasitiformes</taxon>
        <taxon>Ixodida</taxon>
        <taxon>Ixodoidea</taxon>
        <taxon>Ixodidae</taxon>
        <taxon>Ixodinae</taxon>
        <taxon>Ixodes</taxon>
    </lineage>
</organism>
<keyword evidence="1" id="KW-0732">Signal</keyword>
<dbReference type="AlphaFoldDB" id="A0A6B0U5M7"/>
<dbReference type="EMBL" id="GIFC01001772">
    <property type="protein sequence ID" value="MXU83855.1"/>
    <property type="molecule type" value="Transcribed_RNA"/>
</dbReference>
<evidence type="ECO:0000256" key="1">
    <source>
        <dbReference type="SAM" id="SignalP"/>
    </source>
</evidence>